<keyword evidence="1" id="KW-1133">Transmembrane helix</keyword>
<evidence type="ECO:0000313" key="2">
    <source>
        <dbReference type="EMBL" id="CZR65955.1"/>
    </source>
</evidence>
<dbReference type="OrthoDB" id="2396694at2759"/>
<organism evidence="2 3">
    <name type="scientific">Phialocephala subalpina</name>
    <dbReference type="NCBI Taxonomy" id="576137"/>
    <lineage>
        <taxon>Eukaryota</taxon>
        <taxon>Fungi</taxon>
        <taxon>Dikarya</taxon>
        <taxon>Ascomycota</taxon>
        <taxon>Pezizomycotina</taxon>
        <taxon>Leotiomycetes</taxon>
        <taxon>Helotiales</taxon>
        <taxon>Mollisiaceae</taxon>
        <taxon>Phialocephala</taxon>
        <taxon>Phialocephala fortinii species complex</taxon>
    </lineage>
</organism>
<keyword evidence="1" id="KW-0472">Membrane</keyword>
<keyword evidence="1" id="KW-0812">Transmembrane</keyword>
<protein>
    <submittedName>
        <fullName evidence="2">Uncharacterized protein</fullName>
    </submittedName>
</protein>
<evidence type="ECO:0000313" key="3">
    <source>
        <dbReference type="Proteomes" id="UP000184330"/>
    </source>
</evidence>
<name>A0A1L7XLM7_9HELO</name>
<accession>A0A1L7XLM7</accession>
<dbReference type="Proteomes" id="UP000184330">
    <property type="component" value="Unassembled WGS sequence"/>
</dbReference>
<dbReference type="AlphaFoldDB" id="A0A1L7XLM7"/>
<feature type="transmembrane region" description="Helical" evidence="1">
    <location>
        <begin position="155"/>
        <end position="178"/>
    </location>
</feature>
<feature type="transmembrane region" description="Helical" evidence="1">
    <location>
        <begin position="33"/>
        <end position="51"/>
    </location>
</feature>
<evidence type="ECO:0000256" key="1">
    <source>
        <dbReference type="SAM" id="Phobius"/>
    </source>
</evidence>
<sequence length="297" mass="33010">MNDTSLTHFNLNDWLHENPYTNGTLAEELQCYGLPYGGIGFASHLLTYYTIGMLSYQRSPWMPWKRNHHKWINITLAIFGLVASIILTVLTILRCRNRWQFVAMATWKLILSVMFGILSFHAAIMVRPKEKYQYSGLEHLESTVNAIENKEYTDVLWWLLLYVPGVVAGLSGLLSLVFKEIGHNAHVKIITEVFGTVIALPAGLMLIIGIIWMCSQCCGSRKEEVNNSSMENLGKGTVAIGIMVFLVAGSATGVLAALYSDWGLGAIAGNLVGLPSGDVAPLYWGYILAKRLPFFSF</sequence>
<feature type="transmembrane region" description="Helical" evidence="1">
    <location>
        <begin position="236"/>
        <end position="259"/>
    </location>
</feature>
<feature type="transmembrane region" description="Helical" evidence="1">
    <location>
        <begin position="105"/>
        <end position="126"/>
    </location>
</feature>
<keyword evidence="3" id="KW-1185">Reference proteome</keyword>
<dbReference type="EMBL" id="FJOG01000034">
    <property type="protein sequence ID" value="CZR65955.1"/>
    <property type="molecule type" value="Genomic_DNA"/>
</dbReference>
<proteinExistence type="predicted"/>
<reference evidence="2 3" key="1">
    <citation type="submission" date="2016-03" db="EMBL/GenBank/DDBJ databases">
        <authorList>
            <person name="Ploux O."/>
        </authorList>
    </citation>
    <scope>NUCLEOTIDE SEQUENCE [LARGE SCALE GENOMIC DNA]</scope>
    <source>
        <strain evidence="2 3">UAMH 11012</strain>
    </source>
</reference>
<feature type="transmembrane region" description="Helical" evidence="1">
    <location>
        <begin position="193"/>
        <end position="215"/>
    </location>
</feature>
<feature type="transmembrane region" description="Helical" evidence="1">
    <location>
        <begin position="71"/>
        <end position="93"/>
    </location>
</feature>
<gene>
    <name evidence="2" type="ORF">PAC_15855</name>
</gene>
<feature type="transmembrane region" description="Helical" evidence="1">
    <location>
        <begin position="265"/>
        <end position="289"/>
    </location>
</feature>